<keyword evidence="8" id="KW-1185">Reference proteome</keyword>
<keyword evidence="2" id="KW-0805">Transcription regulation</keyword>
<dbReference type="PANTHER" id="PTHR31069:SF31">
    <property type="entry name" value="MONODICTYPHENONE CLUSTER TRANSCRIPTION FACTOR-RELATED"/>
    <property type="match status" value="1"/>
</dbReference>
<dbReference type="PRINTS" id="PR00755">
    <property type="entry name" value="AFLATOXINBRP"/>
</dbReference>
<evidence type="ECO:0000256" key="4">
    <source>
        <dbReference type="ARBA" id="ARBA00023163"/>
    </source>
</evidence>
<dbReference type="CDD" id="cd00067">
    <property type="entry name" value="GAL4"/>
    <property type="match status" value="1"/>
</dbReference>
<keyword evidence="5" id="KW-0539">Nucleus</keyword>
<dbReference type="Proteomes" id="UP001610334">
    <property type="component" value="Unassembled WGS sequence"/>
</dbReference>
<evidence type="ECO:0000256" key="3">
    <source>
        <dbReference type="ARBA" id="ARBA00023125"/>
    </source>
</evidence>
<gene>
    <name evidence="7" type="ORF">BJX63DRAFT_422070</name>
</gene>
<dbReference type="SMART" id="SM00066">
    <property type="entry name" value="GAL4"/>
    <property type="match status" value="1"/>
</dbReference>
<dbReference type="Pfam" id="PF00172">
    <property type="entry name" value="Zn_clus"/>
    <property type="match status" value="1"/>
</dbReference>
<feature type="domain" description="Zn(2)-C6 fungal-type" evidence="6">
    <location>
        <begin position="12"/>
        <end position="42"/>
    </location>
</feature>
<dbReference type="Pfam" id="PF08493">
    <property type="entry name" value="AflR"/>
    <property type="match status" value="1"/>
</dbReference>
<dbReference type="Gene3D" id="4.10.240.10">
    <property type="entry name" value="Zn(2)-C6 fungal-type DNA-binding domain"/>
    <property type="match status" value="1"/>
</dbReference>
<evidence type="ECO:0000313" key="7">
    <source>
        <dbReference type="EMBL" id="KAL2812011.1"/>
    </source>
</evidence>
<evidence type="ECO:0000313" key="8">
    <source>
        <dbReference type="Proteomes" id="UP001610334"/>
    </source>
</evidence>
<dbReference type="PROSITE" id="PS00463">
    <property type="entry name" value="ZN2_CY6_FUNGAL_1"/>
    <property type="match status" value="1"/>
</dbReference>
<dbReference type="InterPro" id="IPR013700">
    <property type="entry name" value="AflR"/>
</dbReference>
<name>A0ABR4H978_9EURO</name>
<dbReference type="PANTHER" id="PTHR31069">
    <property type="entry name" value="OLEATE-ACTIVATED TRANSCRIPTION FACTOR 1-RELATED"/>
    <property type="match status" value="1"/>
</dbReference>
<evidence type="ECO:0000256" key="1">
    <source>
        <dbReference type="ARBA" id="ARBA00022723"/>
    </source>
</evidence>
<evidence type="ECO:0000259" key="6">
    <source>
        <dbReference type="PROSITE" id="PS50048"/>
    </source>
</evidence>
<reference evidence="7 8" key="1">
    <citation type="submission" date="2024-07" db="EMBL/GenBank/DDBJ databases">
        <title>Section-level genome sequencing and comparative genomics of Aspergillus sections Usti and Cavernicolus.</title>
        <authorList>
            <consortium name="Lawrence Berkeley National Laboratory"/>
            <person name="Nybo J.L."/>
            <person name="Vesth T.C."/>
            <person name="Theobald S."/>
            <person name="Frisvad J.C."/>
            <person name="Larsen T.O."/>
            <person name="Kjaerboelling I."/>
            <person name="Rothschild-Mancinelli K."/>
            <person name="Lyhne E.K."/>
            <person name="Kogle M.E."/>
            <person name="Barry K."/>
            <person name="Clum A."/>
            <person name="Na H."/>
            <person name="Ledsgaard L."/>
            <person name="Lin J."/>
            <person name="Lipzen A."/>
            <person name="Kuo A."/>
            <person name="Riley R."/>
            <person name="Mondo S."/>
            <person name="Labutti K."/>
            <person name="Haridas S."/>
            <person name="Pangalinan J."/>
            <person name="Salamov A.A."/>
            <person name="Simmons B.A."/>
            <person name="Magnuson J.K."/>
            <person name="Chen J."/>
            <person name="Drula E."/>
            <person name="Henrissat B."/>
            <person name="Wiebenga A."/>
            <person name="Lubbers R.J."/>
            <person name="Gomes A.C."/>
            <person name="Makela M.R."/>
            <person name="Stajich J."/>
            <person name="Grigoriev I.V."/>
            <person name="Mortensen U.H."/>
            <person name="De Vries R.P."/>
            <person name="Baker S.E."/>
            <person name="Andersen M.R."/>
        </authorList>
    </citation>
    <scope>NUCLEOTIDE SEQUENCE [LARGE SCALE GENOMIC DNA]</scope>
    <source>
        <strain evidence="7 8">CBS 588.65</strain>
    </source>
</reference>
<organism evidence="7 8">
    <name type="scientific">Aspergillus granulosus</name>
    <dbReference type="NCBI Taxonomy" id="176169"/>
    <lineage>
        <taxon>Eukaryota</taxon>
        <taxon>Fungi</taxon>
        <taxon>Dikarya</taxon>
        <taxon>Ascomycota</taxon>
        <taxon>Pezizomycotina</taxon>
        <taxon>Eurotiomycetes</taxon>
        <taxon>Eurotiomycetidae</taxon>
        <taxon>Eurotiales</taxon>
        <taxon>Aspergillaceae</taxon>
        <taxon>Aspergillus</taxon>
        <taxon>Aspergillus subgen. Nidulantes</taxon>
    </lineage>
</organism>
<dbReference type="InterPro" id="IPR001138">
    <property type="entry name" value="Zn2Cys6_DnaBD"/>
</dbReference>
<proteinExistence type="predicted"/>
<dbReference type="PROSITE" id="PS50048">
    <property type="entry name" value="ZN2_CY6_FUNGAL_2"/>
    <property type="match status" value="1"/>
</dbReference>
<protein>
    <submittedName>
        <fullName evidence="7">Aflatoxin regulatory protein-domain-containing protein</fullName>
    </submittedName>
</protein>
<dbReference type="SUPFAM" id="SSF57701">
    <property type="entry name" value="Zn2/Cys6 DNA-binding domain"/>
    <property type="match status" value="1"/>
</dbReference>
<accession>A0ABR4H978</accession>
<keyword evidence="1" id="KW-0479">Metal-binding</keyword>
<evidence type="ECO:0000256" key="5">
    <source>
        <dbReference type="ARBA" id="ARBA00023242"/>
    </source>
</evidence>
<evidence type="ECO:0000256" key="2">
    <source>
        <dbReference type="ARBA" id="ARBA00023015"/>
    </source>
</evidence>
<keyword evidence="3" id="KW-0238">DNA-binding</keyword>
<dbReference type="InterPro" id="IPR050675">
    <property type="entry name" value="OAF3"/>
</dbReference>
<dbReference type="InterPro" id="IPR036864">
    <property type="entry name" value="Zn2-C6_fun-type_DNA-bd_sf"/>
</dbReference>
<keyword evidence="4" id="KW-0804">Transcription</keyword>
<sequence length="390" mass="42707">MSRREPFKIRETCFHCAQSKIKCSKEKPACRRCVQRLLTCEYKVSRRIGRSPRAVEGTSTTSISPRTVCINPGSSPAISSGSPVANKSAYTYPMAPSPISPFSHSSPDDVRQATDLWDPFLSANIWDIDENLLPDISMRTDIDDMLVSAIPAKEIDSFDMNSVHDETIGGYAPVSDQRSFPIAELQDAKPSGLVDIPIATPPCCMTIILGLLWNLFANAPTACQLSVAAPAYSQAQAKQTVVLENHDLLEEINTVIHCPCSENGFVITVVALAVFELMSGYAAPTSAESYHVDGNGQRRMTEQLTPSQLHRLQHIVNALSSRLESVRLKTFLSSSVISSDARMAGHSATLMAAQTPLPPLSGPIYLQLEEDLRKRLRAVYSDNLNAYHQS</sequence>
<comment type="caution">
    <text evidence="7">The sequence shown here is derived from an EMBL/GenBank/DDBJ whole genome shotgun (WGS) entry which is preliminary data.</text>
</comment>
<dbReference type="EMBL" id="JBFXLT010000052">
    <property type="protein sequence ID" value="KAL2812011.1"/>
    <property type="molecule type" value="Genomic_DNA"/>
</dbReference>